<dbReference type="OrthoDB" id="5598844at2759"/>
<protein>
    <submittedName>
        <fullName evidence="1">Chromatin-remodelling complex, RSC SWI/SNF subunit Rsc7/Swp82</fullName>
    </submittedName>
</protein>
<evidence type="ECO:0000313" key="1">
    <source>
        <dbReference type="EMBL" id="RKP04680.1"/>
    </source>
</evidence>
<sequence>DKAGEAKIDANGKLLDGREFDFPVFTLPTRHPTRLYAMSITIARLLGYRDSNHLFVANSALRRIPSTQEERDRLVDQGLVRTRLRQRPINIISTRALFRHFGHTILKRGRRVHDDYYCTGE</sequence>
<proteinExistence type="predicted"/>
<dbReference type="STRING" id="78915.A0A4P9XHI8"/>
<dbReference type="Pfam" id="PF08624">
    <property type="entry name" value="CRC_subunit"/>
    <property type="match status" value="1"/>
</dbReference>
<feature type="non-terminal residue" evidence="1">
    <location>
        <position position="1"/>
    </location>
</feature>
<reference evidence="2" key="1">
    <citation type="journal article" date="2018" name="Nat. Microbiol.">
        <title>Leveraging single-cell genomics to expand the fungal tree of life.</title>
        <authorList>
            <person name="Ahrendt S.R."/>
            <person name="Quandt C.A."/>
            <person name="Ciobanu D."/>
            <person name="Clum A."/>
            <person name="Salamov A."/>
            <person name="Andreopoulos B."/>
            <person name="Cheng J.F."/>
            <person name="Woyke T."/>
            <person name="Pelin A."/>
            <person name="Henrissat B."/>
            <person name="Reynolds N.K."/>
            <person name="Benny G.L."/>
            <person name="Smith M.E."/>
            <person name="James T.Y."/>
            <person name="Grigoriev I.V."/>
        </authorList>
    </citation>
    <scope>NUCLEOTIDE SEQUENCE [LARGE SCALE GENOMIC DNA]</scope>
    <source>
        <strain evidence="2">RSA 1356</strain>
    </source>
</reference>
<dbReference type="EMBL" id="KZ993535">
    <property type="protein sequence ID" value="RKP04680.1"/>
    <property type="molecule type" value="Genomic_DNA"/>
</dbReference>
<organism evidence="1 2">
    <name type="scientific">Thamnocephalis sphaerospora</name>
    <dbReference type="NCBI Taxonomy" id="78915"/>
    <lineage>
        <taxon>Eukaryota</taxon>
        <taxon>Fungi</taxon>
        <taxon>Fungi incertae sedis</taxon>
        <taxon>Zoopagomycota</taxon>
        <taxon>Zoopagomycotina</taxon>
        <taxon>Zoopagomycetes</taxon>
        <taxon>Zoopagales</taxon>
        <taxon>Sigmoideomycetaceae</taxon>
        <taxon>Thamnocephalis</taxon>
    </lineage>
</organism>
<dbReference type="Proteomes" id="UP000271241">
    <property type="component" value="Unassembled WGS sequence"/>
</dbReference>
<gene>
    <name evidence="1" type="ORF">THASP1DRAFT_10198</name>
</gene>
<accession>A0A4P9XHI8</accession>
<evidence type="ECO:0000313" key="2">
    <source>
        <dbReference type="Proteomes" id="UP000271241"/>
    </source>
</evidence>
<dbReference type="InterPro" id="IPR013933">
    <property type="entry name" value="CRC_Rsc7/Swp82"/>
</dbReference>
<name>A0A4P9XHI8_9FUNG</name>
<keyword evidence="2" id="KW-1185">Reference proteome</keyword>
<feature type="non-terminal residue" evidence="1">
    <location>
        <position position="121"/>
    </location>
</feature>
<dbReference type="AlphaFoldDB" id="A0A4P9XHI8"/>